<accession>A0AAU9IDR4</accession>
<proteinExistence type="predicted"/>
<gene>
    <name evidence="1" type="ORF">BSTOLATCC_MIC3800</name>
</gene>
<dbReference type="EMBL" id="CAJZBQ010000004">
    <property type="protein sequence ID" value="CAG9311511.1"/>
    <property type="molecule type" value="Genomic_DNA"/>
</dbReference>
<sequence>MANRKVAFCTTFYTDKPDELPKEPTGYERRLRRKRSPGRWLHLSTMTCRDFSKDSYDYRDAQFQLSDKGRTYNPATFEKKLFAPKNKFQKTEFRKIELAPGKLSNQNKKVFRNMTESSMGTFTNSETFQSNQQLLVKTQK</sequence>
<evidence type="ECO:0000313" key="1">
    <source>
        <dbReference type="EMBL" id="CAG9311511.1"/>
    </source>
</evidence>
<evidence type="ECO:0000313" key="2">
    <source>
        <dbReference type="Proteomes" id="UP001162131"/>
    </source>
</evidence>
<reference evidence="1" key="1">
    <citation type="submission" date="2021-09" db="EMBL/GenBank/DDBJ databases">
        <authorList>
            <consortium name="AG Swart"/>
            <person name="Singh M."/>
            <person name="Singh A."/>
            <person name="Seah K."/>
            <person name="Emmerich C."/>
        </authorList>
    </citation>
    <scope>NUCLEOTIDE SEQUENCE</scope>
    <source>
        <strain evidence="1">ATCC30299</strain>
    </source>
</reference>
<keyword evidence="2" id="KW-1185">Reference proteome</keyword>
<name>A0AAU9IDR4_9CILI</name>
<dbReference type="AlphaFoldDB" id="A0AAU9IDR4"/>
<comment type="caution">
    <text evidence="1">The sequence shown here is derived from an EMBL/GenBank/DDBJ whole genome shotgun (WGS) entry which is preliminary data.</text>
</comment>
<organism evidence="1 2">
    <name type="scientific">Blepharisma stoltei</name>
    <dbReference type="NCBI Taxonomy" id="1481888"/>
    <lineage>
        <taxon>Eukaryota</taxon>
        <taxon>Sar</taxon>
        <taxon>Alveolata</taxon>
        <taxon>Ciliophora</taxon>
        <taxon>Postciliodesmatophora</taxon>
        <taxon>Heterotrichea</taxon>
        <taxon>Heterotrichida</taxon>
        <taxon>Blepharismidae</taxon>
        <taxon>Blepharisma</taxon>
    </lineage>
</organism>
<protein>
    <submittedName>
        <fullName evidence="1">Uncharacterized protein</fullName>
    </submittedName>
</protein>
<dbReference type="Proteomes" id="UP001162131">
    <property type="component" value="Unassembled WGS sequence"/>
</dbReference>